<protein>
    <submittedName>
        <fullName evidence="9">Uncharacterized protein</fullName>
    </submittedName>
</protein>
<evidence type="ECO:0000313" key="10">
    <source>
        <dbReference type="Proteomes" id="UP001152798"/>
    </source>
</evidence>
<dbReference type="InterPro" id="IPR052192">
    <property type="entry name" value="Insect_Ionotropic_Sensory_Rcpt"/>
</dbReference>
<evidence type="ECO:0000256" key="4">
    <source>
        <dbReference type="ARBA" id="ARBA00022989"/>
    </source>
</evidence>
<feature type="transmembrane region" description="Helical" evidence="8">
    <location>
        <begin position="60"/>
        <end position="81"/>
    </location>
</feature>
<evidence type="ECO:0000256" key="2">
    <source>
        <dbReference type="ARBA" id="ARBA00022475"/>
    </source>
</evidence>
<keyword evidence="4 8" id="KW-1133">Transmembrane helix</keyword>
<keyword evidence="5 8" id="KW-0472">Membrane</keyword>
<dbReference type="PANTHER" id="PTHR42643">
    <property type="entry name" value="IONOTROPIC RECEPTOR 20A-RELATED"/>
    <property type="match status" value="1"/>
</dbReference>
<evidence type="ECO:0000256" key="8">
    <source>
        <dbReference type="SAM" id="Phobius"/>
    </source>
</evidence>
<evidence type="ECO:0000256" key="7">
    <source>
        <dbReference type="ARBA" id="ARBA00023180"/>
    </source>
</evidence>
<proteinExistence type="predicted"/>
<keyword evidence="7" id="KW-0325">Glycoprotein</keyword>
<dbReference type="Proteomes" id="UP001152798">
    <property type="component" value="Chromosome 5"/>
</dbReference>
<comment type="subcellular location">
    <subcellularLocation>
        <location evidence="1">Cell membrane</location>
        <topology evidence="1">Multi-pass membrane protein</topology>
    </subcellularLocation>
</comment>
<keyword evidence="3 8" id="KW-0812">Transmembrane</keyword>
<evidence type="ECO:0000256" key="5">
    <source>
        <dbReference type="ARBA" id="ARBA00023136"/>
    </source>
</evidence>
<keyword evidence="2" id="KW-1003">Cell membrane</keyword>
<accession>A0A9P0MTN1</accession>
<evidence type="ECO:0000313" key="9">
    <source>
        <dbReference type="EMBL" id="CAH1402941.1"/>
    </source>
</evidence>
<reference evidence="9" key="1">
    <citation type="submission" date="2022-01" db="EMBL/GenBank/DDBJ databases">
        <authorList>
            <person name="King R."/>
        </authorList>
    </citation>
    <scope>NUCLEOTIDE SEQUENCE</scope>
</reference>
<gene>
    <name evidence="9" type="ORF">NEZAVI_LOCUS11643</name>
</gene>
<evidence type="ECO:0000256" key="1">
    <source>
        <dbReference type="ARBA" id="ARBA00004651"/>
    </source>
</evidence>
<dbReference type="AlphaFoldDB" id="A0A9P0MTN1"/>
<evidence type="ECO:0000256" key="3">
    <source>
        <dbReference type="ARBA" id="ARBA00022692"/>
    </source>
</evidence>
<dbReference type="PANTHER" id="PTHR42643:SF32">
    <property type="entry name" value="IONOTROPIC RECEPTOR 31A, ISOFORM C-RELATED"/>
    <property type="match status" value="1"/>
</dbReference>
<name>A0A9P0MTN1_NEZVI</name>
<dbReference type="EMBL" id="OV725081">
    <property type="protein sequence ID" value="CAH1402941.1"/>
    <property type="molecule type" value="Genomic_DNA"/>
</dbReference>
<dbReference type="GO" id="GO:0005886">
    <property type="term" value="C:plasma membrane"/>
    <property type="evidence" value="ECO:0007669"/>
    <property type="project" value="UniProtKB-SubCell"/>
</dbReference>
<sequence length="92" mass="11011">MYLRKNSPYKEYFQKGILLLKETGIINHEDKIRNRRNKKCLGMVKYIEIGLEETSVALEIFLFGLICSTFIFIIELINAKFMSWLIEYRKQN</sequence>
<organism evidence="9 10">
    <name type="scientific">Nezara viridula</name>
    <name type="common">Southern green stink bug</name>
    <name type="synonym">Cimex viridulus</name>
    <dbReference type="NCBI Taxonomy" id="85310"/>
    <lineage>
        <taxon>Eukaryota</taxon>
        <taxon>Metazoa</taxon>
        <taxon>Ecdysozoa</taxon>
        <taxon>Arthropoda</taxon>
        <taxon>Hexapoda</taxon>
        <taxon>Insecta</taxon>
        <taxon>Pterygota</taxon>
        <taxon>Neoptera</taxon>
        <taxon>Paraneoptera</taxon>
        <taxon>Hemiptera</taxon>
        <taxon>Heteroptera</taxon>
        <taxon>Panheteroptera</taxon>
        <taxon>Pentatomomorpha</taxon>
        <taxon>Pentatomoidea</taxon>
        <taxon>Pentatomidae</taxon>
        <taxon>Pentatominae</taxon>
        <taxon>Nezara</taxon>
    </lineage>
</organism>
<keyword evidence="10" id="KW-1185">Reference proteome</keyword>
<evidence type="ECO:0000256" key="6">
    <source>
        <dbReference type="ARBA" id="ARBA00023170"/>
    </source>
</evidence>
<keyword evidence="6" id="KW-0675">Receptor</keyword>